<keyword evidence="8" id="KW-0472">Membrane</keyword>
<evidence type="ECO:0000256" key="4">
    <source>
        <dbReference type="ARBA" id="ARBA00022490"/>
    </source>
</evidence>
<feature type="domain" description="SRP54-type proteins GTP-binding" evidence="11">
    <location>
        <begin position="120"/>
        <end position="321"/>
    </location>
</feature>
<dbReference type="EMBL" id="QXIU01000053">
    <property type="protein sequence ID" value="RIE14276.1"/>
    <property type="molecule type" value="Genomic_DNA"/>
</dbReference>
<accession>A0A398D5M6</accession>
<evidence type="ECO:0000259" key="10">
    <source>
        <dbReference type="SMART" id="SM00382"/>
    </source>
</evidence>
<dbReference type="InterPro" id="IPR042101">
    <property type="entry name" value="SRP54_N_sf"/>
</dbReference>
<dbReference type="SMART" id="SM00962">
    <property type="entry name" value="SRP54"/>
    <property type="match status" value="1"/>
</dbReference>
<reference evidence="14 15" key="1">
    <citation type="submission" date="2018-09" db="EMBL/GenBank/DDBJ databases">
        <title>Discovery and Ecogenomic Context for Candidatus Cryosericales, a Global Caldiserica Order Active in Thawing Permafrost.</title>
        <authorList>
            <person name="Martinez M.A."/>
            <person name="Woodcroft B.J."/>
            <person name="Ignacio Espinoza J.C."/>
            <person name="Zayed A."/>
            <person name="Singleton C.M."/>
            <person name="Boyd J."/>
            <person name="Li Y.-F."/>
            <person name="Purvine S."/>
            <person name="Maughan H."/>
            <person name="Hodgkins S.B."/>
            <person name="Anderson D."/>
            <person name="Sederholm M."/>
            <person name="Temperton B."/>
            <person name="Saleska S.R."/>
            <person name="Tyson G.W."/>
            <person name="Rich V.I."/>
        </authorList>
    </citation>
    <scope>NUCLEOTIDE SEQUENCE [LARGE SCALE GENOMIC DNA]</scope>
    <source>
        <strain evidence="13 15">SMC5</strain>
        <strain evidence="12 14">SMC6</strain>
    </source>
</reference>
<keyword evidence="6" id="KW-0378">Hydrolase</keyword>
<evidence type="ECO:0000256" key="1">
    <source>
        <dbReference type="ARBA" id="ARBA00004413"/>
    </source>
</evidence>
<keyword evidence="4" id="KW-0963">Cytoplasm</keyword>
<dbReference type="InterPro" id="IPR003593">
    <property type="entry name" value="AAA+_ATPase"/>
</dbReference>
<keyword evidence="3" id="KW-1003">Cell membrane</keyword>
<dbReference type="EMBL" id="QXIT01000040">
    <property type="protein sequence ID" value="RIE09800.1"/>
    <property type="molecule type" value="Genomic_DNA"/>
</dbReference>
<organism evidence="12 14">
    <name type="scientific">Candidatus Cryosericum odellii</name>
    <dbReference type="NCBI Taxonomy" id="2290917"/>
    <lineage>
        <taxon>Bacteria</taxon>
        <taxon>Pseudomonadati</taxon>
        <taxon>Caldisericota/Cryosericota group</taxon>
        <taxon>Candidatus Cryosericota</taxon>
        <taxon>Candidatus Cryosericia</taxon>
        <taxon>Candidatus Cryosericales</taxon>
        <taxon>Candidatus Cryosericaceae</taxon>
        <taxon>Candidatus Cryosericum</taxon>
    </lineage>
</organism>
<dbReference type="GO" id="GO:0003924">
    <property type="term" value="F:GTPase activity"/>
    <property type="evidence" value="ECO:0007669"/>
    <property type="project" value="TreeGrafter"/>
</dbReference>
<proteinExistence type="inferred from homology"/>
<feature type="domain" description="AAA+ ATPase" evidence="10">
    <location>
        <begin position="119"/>
        <end position="272"/>
    </location>
</feature>
<keyword evidence="7" id="KW-0342">GTP-binding</keyword>
<dbReference type="GO" id="GO:0005525">
    <property type="term" value="F:GTP binding"/>
    <property type="evidence" value="ECO:0007669"/>
    <property type="project" value="UniProtKB-KW"/>
</dbReference>
<dbReference type="OrthoDB" id="9804720at2"/>
<dbReference type="GO" id="GO:0005886">
    <property type="term" value="C:plasma membrane"/>
    <property type="evidence" value="ECO:0007669"/>
    <property type="project" value="UniProtKB-SubCell"/>
</dbReference>
<evidence type="ECO:0000256" key="8">
    <source>
        <dbReference type="ARBA" id="ARBA00023136"/>
    </source>
</evidence>
<keyword evidence="5" id="KW-0547">Nucleotide-binding</keyword>
<dbReference type="InterPro" id="IPR004390">
    <property type="entry name" value="SR_rcpt_FtsY"/>
</dbReference>
<comment type="similarity">
    <text evidence="2">Belongs to the GTP-binding SRP family.</text>
</comment>
<dbReference type="GO" id="GO:0006614">
    <property type="term" value="P:SRP-dependent cotranslational protein targeting to membrane"/>
    <property type="evidence" value="ECO:0007669"/>
    <property type="project" value="InterPro"/>
</dbReference>
<keyword evidence="9" id="KW-0675">Receptor</keyword>
<keyword evidence="14" id="KW-1185">Reference proteome</keyword>
<dbReference type="Gene3D" id="1.20.120.140">
    <property type="entry name" value="Signal recognition particle SRP54, nucleotide-binding domain"/>
    <property type="match status" value="1"/>
</dbReference>
<evidence type="ECO:0000259" key="11">
    <source>
        <dbReference type="SMART" id="SM00962"/>
    </source>
</evidence>
<comment type="subcellular location">
    <subcellularLocation>
        <location evidence="1">Cell membrane</location>
        <topology evidence="1">Peripheral membrane protein</topology>
        <orientation evidence="1">Cytoplasmic side</orientation>
    </subcellularLocation>
</comment>
<dbReference type="Gene3D" id="3.40.50.300">
    <property type="entry name" value="P-loop containing nucleotide triphosphate hydrolases"/>
    <property type="match status" value="1"/>
</dbReference>
<dbReference type="RefSeq" id="WP_119119397.1">
    <property type="nucleotide sequence ID" value="NZ_QXIT01000040.1"/>
</dbReference>
<dbReference type="AlphaFoldDB" id="A0A398D5M6"/>
<dbReference type="InterPro" id="IPR000897">
    <property type="entry name" value="SRP54_GTPase_dom"/>
</dbReference>
<dbReference type="InterPro" id="IPR027417">
    <property type="entry name" value="P-loop_NTPase"/>
</dbReference>
<comment type="caution">
    <text evidence="12">The sequence shown here is derived from an EMBL/GenBank/DDBJ whole genome shotgun (WGS) entry which is preliminary data.</text>
</comment>
<evidence type="ECO:0000256" key="5">
    <source>
        <dbReference type="ARBA" id="ARBA00022741"/>
    </source>
</evidence>
<dbReference type="PANTHER" id="PTHR43134:SF1">
    <property type="entry name" value="SIGNAL RECOGNITION PARTICLE RECEPTOR SUBUNIT ALPHA"/>
    <property type="match status" value="1"/>
</dbReference>
<name>A0A398D5M6_9BACT</name>
<sequence length="323" mass="34527">MSFLLRVKQLFGGDTPVQEKSPVEAHEIGAEPQEPVVSAAAQTVEQQGGRARREAADFDALEELFIDAGIDVDTTMAILQEVRRGGLLGRPTAEQVIERIRGKLSAVLDLDSTLHTTGSPAVILVTGVNGAGKTSSIAKLANMLKQQHRTVLLIAADTFRAGAVDQLAILADRVGVPMMRSVEGQDPSSVVFNGLQKAVADKVDVVVIDTAGRLENKKNLTFELQKVVRVIETKFGLPLSETLLVIDATTGENALMQARAFSEAIPISGIILTKIDSGAKGGSIVSIARELRIPIKLVCNGETLMSIKPFDKDDVVNMILLSE</sequence>
<protein>
    <submittedName>
        <fullName evidence="12">Signal recognition particle-docking protein FtsY</fullName>
    </submittedName>
</protein>
<evidence type="ECO:0000256" key="6">
    <source>
        <dbReference type="ARBA" id="ARBA00022801"/>
    </source>
</evidence>
<evidence type="ECO:0000256" key="7">
    <source>
        <dbReference type="ARBA" id="ARBA00023134"/>
    </source>
</evidence>
<evidence type="ECO:0000313" key="12">
    <source>
        <dbReference type="EMBL" id="RIE09800.1"/>
    </source>
</evidence>
<evidence type="ECO:0000256" key="3">
    <source>
        <dbReference type="ARBA" id="ARBA00022475"/>
    </source>
</evidence>
<dbReference type="PANTHER" id="PTHR43134">
    <property type="entry name" value="SIGNAL RECOGNITION PARTICLE RECEPTOR SUBUNIT ALPHA"/>
    <property type="match status" value="1"/>
</dbReference>
<dbReference type="Proteomes" id="UP000266260">
    <property type="component" value="Unassembled WGS sequence"/>
</dbReference>
<dbReference type="GO" id="GO:0005047">
    <property type="term" value="F:signal recognition particle binding"/>
    <property type="evidence" value="ECO:0007669"/>
    <property type="project" value="TreeGrafter"/>
</dbReference>
<dbReference type="NCBIfam" id="TIGR00064">
    <property type="entry name" value="ftsY"/>
    <property type="match status" value="1"/>
</dbReference>
<evidence type="ECO:0000256" key="9">
    <source>
        <dbReference type="ARBA" id="ARBA00023170"/>
    </source>
</evidence>
<evidence type="ECO:0000256" key="2">
    <source>
        <dbReference type="ARBA" id="ARBA00008531"/>
    </source>
</evidence>
<dbReference type="SUPFAM" id="SSF52540">
    <property type="entry name" value="P-loop containing nucleoside triphosphate hydrolases"/>
    <property type="match status" value="1"/>
</dbReference>
<dbReference type="Proteomes" id="UP000266489">
    <property type="component" value="Unassembled WGS sequence"/>
</dbReference>
<dbReference type="SMART" id="SM00382">
    <property type="entry name" value="AAA"/>
    <property type="match status" value="1"/>
</dbReference>
<gene>
    <name evidence="12" type="primary">ftsY</name>
    <name evidence="13" type="ORF">SMC5_02095</name>
    <name evidence="12" type="ORF">SMC6_02210</name>
</gene>
<evidence type="ECO:0000313" key="14">
    <source>
        <dbReference type="Proteomes" id="UP000266260"/>
    </source>
</evidence>
<dbReference type="Pfam" id="PF00448">
    <property type="entry name" value="SRP54"/>
    <property type="match status" value="1"/>
</dbReference>
<evidence type="ECO:0000313" key="13">
    <source>
        <dbReference type="EMBL" id="RIE14276.1"/>
    </source>
</evidence>
<evidence type="ECO:0000313" key="15">
    <source>
        <dbReference type="Proteomes" id="UP000266489"/>
    </source>
</evidence>
<accession>A0A398DF65</accession>